<dbReference type="SUPFAM" id="SSF141371">
    <property type="entry name" value="PilZ domain-like"/>
    <property type="match status" value="1"/>
</dbReference>
<evidence type="ECO:0008006" key="5">
    <source>
        <dbReference type="Google" id="ProtNLM"/>
    </source>
</evidence>
<gene>
    <name evidence="3" type="ORF">E4V82_13765</name>
</gene>
<evidence type="ECO:0000313" key="4">
    <source>
        <dbReference type="Proteomes" id="UP000342249"/>
    </source>
</evidence>
<name>A0A5N7IQC4_9CLOT</name>
<sequence length="214" mass="24766">MIKVDFKLNKKLEILVDEKYFNSNVQDVTEDYIAISIPTNSGEYLPLSNGSIIDVIYYEEENIYKFSSSVVGRKFENIPILLLAKPEEIKKIQRRRYVRVPLIKAAKYINLRDEPKVNLSTIDNSKYLKAVLVDLSGGGMRVKVSEEIKDNDFLLVALTVNEEEVLIVGQTKRIMKDADGRFICGLSFEFLDNATREQLIRYIFQLMRNQMKKI</sequence>
<dbReference type="RefSeq" id="WP_152752715.1">
    <property type="nucleotide sequence ID" value="NZ_SPSE01000033.1"/>
</dbReference>
<dbReference type="Proteomes" id="UP000342249">
    <property type="component" value="Unassembled WGS sequence"/>
</dbReference>
<protein>
    <recommendedName>
        <fullName evidence="5">Flagellar protein</fullName>
    </recommendedName>
</protein>
<dbReference type="Pfam" id="PF07238">
    <property type="entry name" value="PilZ"/>
    <property type="match status" value="1"/>
</dbReference>
<dbReference type="AlphaFoldDB" id="A0A5N7IQC4"/>
<evidence type="ECO:0000259" key="2">
    <source>
        <dbReference type="Pfam" id="PF12945"/>
    </source>
</evidence>
<dbReference type="GO" id="GO:0035438">
    <property type="term" value="F:cyclic-di-GMP binding"/>
    <property type="evidence" value="ECO:0007669"/>
    <property type="project" value="InterPro"/>
</dbReference>
<organism evidence="3 4">
    <name type="scientific">Clostridium estertheticum</name>
    <dbReference type="NCBI Taxonomy" id="238834"/>
    <lineage>
        <taxon>Bacteria</taxon>
        <taxon>Bacillati</taxon>
        <taxon>Bacillota</taxon>
        <taxon>Clostridia</taxon>
        <taxon>Eubacteriales</taxon>
        <taxon>Clostridiaceae</taxon>
        <taxon>Clostridium</taxon>
    </lineage>
</organism>
<proteinExistence type="predicted"/>
<dbReference type="Gene3D" id="2.40.10.220">
    <property type="entry name" value="predicted glycosyltransferase like domains"/>
    <property type="match status" value="1"/>
</dbReference>
<evidence type="ECO:0000313" key="3">
    <source>
        <dbReference type="EMBL" id="MPQ63174.1"/>
    </source>
</evidence>
<feature type="domain" description="Type III secretion system flagellar brake protein YcgR PilZN" evidence="2">
    <location>
        <begin position="8"/>
        <end position="86"/>
    </location>
</feature>
<feature type="domain" description="PilZ" evidence="1">
    <location>
        <begin position="93"/>
        <end position="205"/>
    </location>
</feature>
<dbReference type="EMBL" id="SPSF01000032">
    <property type="protein sequence ID" value="MPQ63174.1"/>
    <property type="molecule type" value="Genomic_DNA"/>
</dbReference>
<accession>A0A5N7IQC4</accession>
<evidence type="ECO:0000259" key="1">
    <source>
        <dbReference type="Pfam" id="PF07238"/>
    </source>
</evidence>
<dbReference type="InterPro" id="IPR009875">
    <property type="entry name" value="PilZ_domain"/>
</dbReference>
<dbReference type="InterPro" id="IPR009926">
    <property type="entry name" value="T3SS_YcgR_PilZN"/>
</dbReference>
<comment type="caution">
    <text evidence="3">The sequence shown here is derived from an EMBL/GenBank/DDBJ whole genome shotgun (WGS) entry which is preliminary data.</text>
</comment>
<dbReference type="Pfam" id="PF12945">
    <property type="entry name" value="PilZNR"/>
    <property type="match status" value="1"/>
</dbReference>
<reference evidence="3 4" key="1">
    <citation type="journal article" date="2019" name="Lett. Appl. Microbiol.">
        <title>A case of 'blown pack' spoilage of vacuum-packaged pork likely associated with Clostridium estertheticum in Canada.</title>
        <authorList>
            <person name="Zhang P."/>
            <person name="Ward P."/>
            <person name="McMullen L.M."/>
            <person name="Yang X."/>
        </authorList>
    </citation>
    <scope>NUCLEOTIDE SEQUENCE [LARGE SCALE GENOMIC DNA]</scope>
    <source>
        <strain evidence="3 4">MA19</strain>
    </source>
</reference>